<organism evidence="1 2">
    <name type="scientific">Allacma fusca</name>
    <dbReference type="NCBI Taxonomy" id="39272"/>
    <lineage>
        <taxon>Eukaryota</taxon>
        <taxon>Metazoa</taxon>
        <taxon>Ecdysozoa</taxon>
        <taxon>Arthropoda</taxon>
        <taxon>Hexapoda</taxon>
        <taxon>Collembola</taxon>
        <taxon>Symphypleona</taxon>
        <taxon>Sminthuridae</taxon>
        <taxon>Allacma</taxon>
    </lineage>
</organism>
<sequence>MTRLHLVNNATGLISDEDADRFLTNIIKPQFFDIGRVIIGGCIEDFDAVSEAERNEEFCHAPGTWSIHRSRWSPPTITCCHQPLVNRNRYSFEVVQPTILYTTGTQIYGS</sequence>
<evidence type="ECO:0000313" key="1">
    <source>
        <dbReference type="EMBL" id="CAG7730951.1"/>
    </source>
</evidence>
<proteinExistence type="predicted"/>
<dbReference type="Proteomes" id="UP000708208">
    <property type="component" value="Unassembled WGS sequence"/>
</dbReference>
<comment type="caution">
    <text evidence="1">The sequence shown here is derived from an EMBL/GenBank/DDBJ whole genome shotgun (WGS) entry which is preliminary data.</text>
</comment>
<protein>
    <submittedName>
        <fullName evidence="1">Uncharacterized protein</fullName>
    </submittedName>
</protein>
<dbReference type="EMBL" id="CAJVCH010203364">
    <property type="protein sequence ID" value="CAG7730951.1"/>
    <property type="molecule type" value="Genomic_DNA"/>
</dbReference>
<reference evidence="1" key="1">
    <citation type="submission" date="2021-06" db="EMBL/GenBank/DDBJ databases">
        <authorList>
            <person name="Hodson N. C."/>
            <person name="Mongue J. A."/>
            <person name="Jaron S. K."/>
        </authorList>
    </citation>
    <scope>NUCLEOTIDE SEQUENCE</scope>
</reference>
<keyword evidence="2" id="KW-1185">Reference proteome</keyword>
<accession>A0A8J2K9G9</accession>
<evidence type="ECO:0000313" key="2">
    <source>
        <dbReference type="Proteomes" id="UP000708208"/>
    </source>
</evidence>
<name>A0A8J2K9G9_9HEXA</name>
<gene>
    <name evidence="1" type="ORF">AFUS01_LOCUS19564</name>
</gene>
<dbReference type="AlphaFoldDB" id="A0A8J2K9G9"/>